<feature type="transmembrane region" description="Helical" evidence="1">
    <location>
        <begin position="42"/>
        <end position="59"/>
    </location>
</feature>
<dbReference type="EMBL" id="CP045488">
    <property type="protein sequence ID" value="QFU83373.1"/>
    <property type="molecule type" value="Genomic_DNA"/>
</dbReference>
<evidence type="ECO:0000313" key="2">
    <source>
        <dbReference type="EMBL" id="QFU83373.1"/>
    </source>
</evidence>
<keyword evidence="1" id="KW-0472">Membrane</keyword>
<gene>
    <name evidence="2" type="ORF">GCU68_12905</name>
</gene>
<dbReference type="KEGG" id="nas:GCU68_12905"/>
<evidence type="ECO:0000313" key="3">
    <source>
        <dbReference type="Proteomes" id="UP000326170"/>
    </source>
</evidence>
<organism evidence="2 3">
    <name type="scientific">Natronorubrum aibiense</name>
    <dbReference type="NCBI Taxonomy" id="348826"/>
    <lineage>
        <taxon>Archaea</taxon>
        <taxon>Methanobacteriati</taxon>
        <taxon>Methanobacteriota</taxon>
        <taxon>Stenosarchaea group</taxon>
        <taxon>Halobacteria</taxon>
        <taxon>Halobacteriales</taxon>
        <taxon>Natrialbaceae</taxon>
        <taxon>Natronorubrum</taxon>
    </lineage>
</organism>
<dbReference type="Proteomes" id="UP000326170">
    <property type="component" value="Chromosome"/>
</dbReference>
<dbReference type="AlphaFoldDB" id="A0A5P9P5G6"/>
<keyword evidence="1" id="KW-0812">Transmembrane</keyword>
<feature type="transmembrane region" description="Helical" evidence="1">
    <location>
        <begin position="17"/>
        <end position="36"/>
    </location>
</feature>
<name>A0A5P9P5G6_9EURY</name>
<keyword evidence="3" id="KW-1185">Reference proteome</keyword>
<keyword evidence="1" id="KW-1133">Transmembrane helix</keyword>
<accession>A0A5P9P5G6</accession>
<dbReference type="RefSeq" id="WP_152942219.1">
    <property type="nucleotide sequence ID" value="NZ_CP045488.1"/>
</dbReference>
<reference evidence="2 3" key="1">
    <citation type="journal article" date="2007" name="Int. J. Syst. Evol. Microbiol.">
        <title>Natronorubrum sulfidifaciens sp. nov., an extremely haloalkaliphilic archaeon isolated from Aiding salt lake in Xin-Jiang, China.</title>
        <authorList>
            <person name="Cui H.L."/>
            <person name="Tohty D."/>
            <person name="Liu H.C."/>
            <person name="Liu S.J."/>
            <person name="Oren A."/>
            <person name="Zhou P.J."/>
        </authorList>
    </citation>
    <scope>NUCLEOTIDE SEQUENCE [LARGE SCALE GENOMIC DNA]</scope>
    <source>
        <strain evidence="2 3">7-3</strain>
    </source>
</reference>
<proteinExistence type="predicted"/>
<evidence type="ECO:0000256" key="1">
    <source>
        <dbReference type="SAM" id="Phobius"/>
    </source>
</evidence>
<protein>
    <submittedName>
        <fullName evidence="2">Uncharacterized protein</fullName>
    </submittedName>
</protein>
<dbReference type="GeneID" id="42301957"/>
<sequence length="78" mass="8995">MTTIIVPKENRPSLTKYVILTIVGILFVSIFIISMTYKYEQLALGGYFITGIINITIIFKMMESLLKEWFEAAELIEE</sequence>